<dbReference type="Proteomes" id="UP000004956">
    <property type="component" value="Unassembled WGS sequence"/>
</dbReference>
<evidence type="ECO:0000313" key="3">
    <source>
        <dbReference type="Proteomes" id="UP000004956"/>
    </source>
</evidence>
<comment type="caution">
    <text evidence="2">The sequence shown here is derived from an EMBL/GenBank/DDBJ whole genome shotgun (WGS) entry which is preliminary data.</text>
</comment>
<organism evidence="2 3">
    <name type="scientific">Sutterella parvirubra YIT 11816</name>
    <dbReference type="NCBI Taxonomy" id="762967"/>
    <lineage>
        <taxon>Bacteria</taxon>
        <taxon>Pseudomonadati</taxon>
        <taxon>Pseudomonadota</taxon>
        <taxon>Betaproteobacteria</taxon>
        <taxon>Burkholderiales</taxon>
        <taxon>Sutterellaceae</taxon>
        <taxon>Sutterella</taxon>
    </lineage>
</organism>
<name>H3KH98_9BURK</name>
<sequence>MPVAPGPCGRLSSRGRVFPNAKRTRSGAGLPAGSLRLEAYASRRNRLLRKISEKAILRECKEGFTEADAGPFTGR</sequence>
<feature type="region of interest" description="Disordered" evidence="1">
    <location>
        <begin position="1"/>
        <end position="29"/>
    </location>
</feature>
<keyword evidence="3" id="KW-1185">Reference proteome</keyword>
<accession>H3KH98</accession>
<dbReference type="STRING" id="762967.HMPREF9440_02141"/>
<gene>
    <name evidence="2" type="ORF">HMPREF9440_02141</name>
</gene>
<protein>
    <submittedName>
        <fullName evidence="2">Uncharacterized protein</fullName>
    </submittedName>
</protein>
<evidence type="ECO:0000313" key="2">
    <source>
        <dbReference type="EMBL" id="EHY30509.1"/>
    </source>
</evidence>
<proteinExistence type="predicted"/>
<evidence type="ECO:0000256" key="1">
    <source>
        <dbReference type="SAM" id="MobiDB-lite"/>
    </source>
</evidence>
<dbReference type="HOGENOM" id="CLU_2669730_0_0_4"/>
<reference evidence="2 3" key="1">
    <citation type="submission" date="2011-11" db="EMBL/GenBank/DDBJ databases">
        <authorList>
            <person name="Weinstock G."/>
            <person name="Sodergren E."/>
            <person name="Clifton S."/>
            <person name="Fulton L."/>
            <person name="Fulton B."/>
            <person name="Courtney L."/>
            <person name="Fronick C."/>
            <person name="Harrison M."/>
            <person name="Strong C."/>
            <person name="Farmer C."/>
            <person name="Delahaunty K."/>
            <person name="Markovic C."/>
            <person name="Hall O."/>
            <person name="Minx P."/>
            <person name="Tomlinson C."/>
            <person name="Mitreva M."/>
            <person name="Hou S."/>
            <person name="Chen J."/>
            <person name="Wollam A."/>
            <person name="Pepin K.H."/>
            <person name="Johnson M."/>
            <person name="Bhonagiri V."/>
            <person name="Zhang X."/>
            <person name="Suruliraj S."/>
            <person name="Warren W."/>
            <person name="Chinwalla A."/>
            <person name="Mardis E.R."/>
            <person name="Wilson R.K."/>
        </authorList>
    </citation>
    <scope>NUCLEOTIDE SEQUENCE [LARGE SCALE GENOMIC DNA]</scope>
    <source>
        <strain evidence="2 3">YIT 11816</strain>
    </source>
</reference>
<dbReference type="EMBL" id="AFBQ01000323">
    <property type="protein sequence ID" value="EHY30509.1"/>
    <property type="molecule type" value="Genomic_DNA"/>
</dbReference>
<dbReference type="AlphaFoldDB" id="H3KH98"/>